<organism evidence="1">
    <name type="scientific">Arundo donax</name>
    <name type="common">Giant reed</name>
    <name type="synonym">Donax arundinaceus</name>
    <dbReference type="NCBI Taxonomy" id="35708"/>
    <lineage>
        <taxon>Eukaryota</taxon>
        <taxon>Viridiplantae</taxon>
        <taxon>Streptophyta</taxon>
        <taxon>Embryophyta</taxon>
        <taxon>Tracheophyta</taxon>
        <taxon>Spermatophyta</taxon>
        <taxon>Magnoliopsida</taxon>
        <taxon>Liliopsida</taxon>
        <taxon>Poales</taxon>
        <taxon>Poaceae</taxon>
        <taxon>PACMAD clade</taxon>
        <taxon>Arundinoideae</taxon>
        <taxon>Arundineae</taxon>
        <taxon>Arundo</taxon>
    </lineage>
</organism>
<proteinExistence type="predicted"/>
<name>A0A0A9FEY8_ARUDO</name>
<evidence type="ECO:0000313" key="1">
    <source>
        <dbReference type="EMBL" id="JAE11580.1"/>
    </source>
</evidence>
<reference evidence="1" key="2">
    <citation type="journal article" date="2015" name="Data Brief">
        <title>Shoot transcriptome of the giant reed, Arundo donax.</title>
        <authorList>
            <person name="Barrero R.A."/>
            <person name="Guerrero F.D."/>
            <person name="Moolhuijzen P."/>
            <person name="Goolsby J.A."/>
            <person name="Tidwell J."/>
            <person name="Bellgard S.E."/>
            <person name="Bellgard M.I."/>
        </authorList>
    </citation>
    <scope>NUCLEOTIDE SEQUENCE</scope>
    <source>
        <tissue evidence="1">Shoot tissue taken approximately 20 cm above the soil surface</tissue>
    </source>
</reference>
<dbReference type="AlphaFoldDB" id="A0A0A9FEY8"/>
<reference evidence="1" key="1">
    <citation type="submission" date="2014-09" db="EMBL/GenBank/DDBJ databases">
        <authorList>
            <person name="Magalhaes I.L.F."/>
            <person name="Oliveira U."/>
            <person name="Santos F.R."/>
            <person name="Vidigal T.H.D.A."/>
            <person name="Brescovit A.D."/>
            <person name="Santos A.J."/>
        </authorList>
    </citation>
    <scope>NUCLEOTIDE SEQUENCE</scope>
    <source>
        <tissue evidence="1">Shoot tissue taken approximately 20 cm above the soil surface</tissue>
    </source>
</reference>
<protein>
    <submittedName>
        <fullName evidence="1">Uncharacterized protein</fullName>
    </submittedName>
</protein>
<dbReference type="EMBL" id="GBRH01186316">
    <property type="protein sequence ID" value="JAE11580.1"/>
    <property type="molecule type" value="Transcribed_RNA"/>
</dbReference>
<sequence>MRISSQLFTRKSVLPSMLVLLIWDILHF</sequence>
<accession>A0A0A9FEY8</accession>